<gene>
    <name evidence="1" type="ORF">KHC33_00375</name>
</gene>
<evidence type="ECO:0000313" key="2">
    <source>
        <dbReference type="Proteomes" id="UP000680656"/>
    </source>
</evidence>
<dbReference type="RefSeq" id="WP_214419835.1">
    <property type="nucleotide sequence ID" value="NZ_CP075546.1"/>
</dbReference>
<organism evidence="1 2">
    <name type="scientific">Methanospirillum purgamenti</name>
    <dbReference type="NCBI Taxonomy" id="2834276"/>
    <lineage>
        <taxon>Archaea</taxon>
        <taxon>Methanobacteriati</taxon>
        <taxon>Methanobacteriota</taxon>
        <taxon>Stenosarchaea group</taxon>
        <taxon>Methanomicrobia</taxon>
        <taxon>Methanomicrobiales</taxon>
        <taxon>Methanospirillaceae</taxon>
        <taxon>Methanospirillum</taxon>
    </lineage>
</organism>
<name>A0A8E7B0V2_9EURY</name>
<keyword evidence="2" id="KW-1185">Reference proteome</keyword>
<dbReference type="AlphaFoldDB" id="A0A8E7B0V2"/>
<proteinExistence type="predicted"/>
<dbReference type="KEGG" id="mrtj:KHC33_00375"/>
<evidence type="ECO:0000313" key="1">
    <source>
        <dbReference type="EMBL" id="QVV89033.1"/>
    </source>
</evidence>
<dbReference type="EMBL" id="CP075546">
    <property type="protein sequence ID" value="QVV89033.1"/>
    <property type="molecule type" value="Genomic_DNA"/>
</dbReference>
<protein>
    <submittedName>
        <fullName evidence="1">HK97 gp10 family phage protein</fullName>
    </submittedName>
</protein>
<accession>A0A8E7B0V2</accession>
<dbReference type="GeneID" id="65095593"/>
<reference evidence="1 2" key="1">
    <citation type="submission" date="2021-05" db="EMBL/GenBank/DDBJ databases">
        <title>A novel Methanospirillum isolate from a pyrite-forming mixed culture.</title>
        <authorList>
            <person name="Bunk B."/>
            <person name="Sproer C."/>
            <person name="Spring S."/>
            <person name="Pester M."/>
        </authorList>
    </citation>
    <scope>NUCLEOTIDE SEQUENCE [LARGE SCALE GENOMIC DNA]</scope>
    <source>
        <strain evidence="1 2">J.3.6.1-F.2.7.3</strain>
    </source>
</reference>
<dbReference type="Proteomes" id="UP000680656">
    <property type="component" value="Chromosome"/>
</dbReference>
<sequence length="197" mass="22121">MENIKRSFVLPYFAISGRLEGVKMAKRCTPEEMLQRLAGLKKGCEEGIRQGLIKSAAVAETQVKKNLSPGSTPYKFAPFDTGLLRGHIGYNVDVQGDEWTAMVGVEKSGNQDTYAKYVHDGTRPHNAPFEAIQRWAERKSRGGKDFQWFPIWLKIAREGTEPKPFVTDAIAETQDQYPGLIDAEYKKALIAYCARYG</sequence>